<comment type="caution">
    <text evidence="2">The sequence shown here is derived from an EMBL/GenBank/DDBJ whole genome shotgun (WGS) entry which is preliminary data.</text>
</comment>
<evidence type="ECO:0000256" key="1">
    <source>
        <dbReference type="SAM" id="MobiDB-lite"/>
    </source>
</evidence>
<protein>
    <submittedName>
        <fullName evidence="2">Uncharacterized protein</fullName>
    </submittedName>
</protein>
<feature type="compositionally biased region" description="Polar residues" evidence="1">
    <location>
        <begin position="169"/>
        <end position="178"/>
    </location>
</feature>
<keyword evidence="3" id="KW-1185">Reference proteome</keyword>
<evidence type="ECO:0000313" key="3">
    <source>
        <dbReference type="Proteomes" id="UP001374579"/>
    </source>
</evidence>
<accession>A0AAN9AX80</accession>
<reference evidence="2 3" key="1">
    <citation type="submission" date="2024-02" db="EMBL/GenBank/DDBJ databases">
        <title>Chromosome-scale genome assembly of the rough periwinkle Littorina saxatilis.</title>
        <authorList>
            <person name="De Jode A."/>
            <person name="Faria R."/>
            <person name="Formenti G."/>
            <person name="Sims Y."/>
            <person name="Smith T.P."/>
            <person name="Tracey A."/>
            <person name="Wood J.M.D."/>
            <person name="Zagrodzka Z.B."/>
            <person name="Johannesson K."/>
            <person name="Butlin R.K."/>
            <person name="Leder E.H."/>
        </authorList>
    </citation>
    <scope>NUCLEOTIDE SEQUENCE [LARGE SCALE GENOMIC DNA]</scope>
    <source>
        <strain evidence="2">Snail1</strain>
        <tissue evidence="2">Muscle</tissue>
    </source>
</reference>
<dbReference type="AlphaFoldDB" id="A0AAN9AX80"/>
<dbReference type="EMBL" id="JBAMIC010000018">
    <property type="protein sequence ID" value="KAK7095055.1"/>
    <property type="molecule type" value="Genomic_DNA"/>
</dbReference>
<feature type="compositionally biased region" description="Polar residues" evidence="1">
    <location>
        <begin position="137"/>
        <end position="146"/>
    </location>
</feature>
<gene>
    <name evidence="2" type="ORF">V1264_006516</name>
</gene>
<evidence type="ECO:0000313" key="2">
    <source>
        <dbReference type="EMBL" id="KAK7095055.1"/>
    </source>
</evidence>
<organism evidence="2 3">
    <name type="scientific">Littorina saxatilis</name>
    <dbReference type="NCBI Taxonomy" id="31220"/>
    <lineage>
        <taxon>Eukaryota</taxon>
        <taxon>Metazoa</taxon>
        <taxon>Spiralia</taxon>
        <taxon>Lophotrochozoa</taxon>
        <taxon>Mollusca</taxon>
        <taxon>Gastropoda</taxon>
        <taxon>Caenogastropoda</taxon>
        <taxon>Littorinimorpha</taxon>
        <taxon>Littorinoidea</taxon>
        <taxon>Littorinidae</taxon>
        <taxon>Littorina</taxon>
    </lineage>
</organism>
<proteinExistence type="predicted"/>
<dbReference type="Proteomes" id="UP001374579">
    <property type="component" value="Unassembled WGS sequence"/>
</dbReference>
<sequence length="178" mass="21324">MMTSTYQVEHYPRCVLWGKQLTRPTTSFSRGCKLWSKERQFYEEVRRTNMDEFRDRPYLHRQYPELEKHYPGTWRVVGPAQLDKIVDRLTHSTTAHKARTNEIRERSAYVRFVVDTEKAKDIEYHRTRSANPRLEGNTCSLNSSQDFRQKKRRDNRKWDDPTHWAHPRLTTSALPALS</sequence>
<feature type="region of interest" description="Disordered" evidence="1">
    <location>
        <begin position="133"/>
        <end position="178"/>
    </location>
</feature>
<name>A0AAN9AX80_9CAEN</name>